<evidence type="ECO:0000256" key="7">
    <source>
        <dbReference type="PROSITE-ProRule" id="PRU10141"/>
    </source>
</evidence>
<feature type="compositionally biased region" description="Low complexity" evidence="8">
    <location>
        <begin position="389"/>
        <end position="411"/>
    </location>
</feature>
<dbReference type="PANTHER" id="PTHR43289">
    <property type="entry name" value="MITOGEN-ACTIVATED PROTEIN KINASE KINASE KINASE 20-RELATED"/>
    <property type="match status" value="1"/>
</dbReference>
<comment type="caution">
    <text evidence="11">The sequence shown here is derived from an EMBL/GenBank/DDBJ whole genome shotgun (WGS) entry which is preliminary data.</text>
</comment>
<reference evidence="11 12" key="1">
    <citation type="submission" date="2023-04" db="EMBL/GenBank/DDBJ databases">
        <title>Forest soil microbial communities from Buena Vista Peninsula, Colon Province, Panama.</title>
        <authorList>
            <person name="Bouskill N."/>
        </authorList>
    </citation>
    <scope>NUCLEOTIDE SEQUENCE [LARGE SCALE GENOMIC DNA]</scope>
    <source>
        <strain evidence="11 12">GGS1</strain>
    </source>
</reference>
<proteinExistence type="predicted"/>
<dbReference type="InterPro" id="IPR017441">
    <property type="entry name" value="Protein_kinase_ATP_BS"/>
</dbReference>
<dbReference type="InterPro" id="IPR008271">
    <property type="entry name" value="Ser/Thr_kinase_AS"/>
</dbReference>
<keyword evidence="3" id="KW-0808">Transferase</keyword>
<dbReference type="PROSITE" id="PS00107">
    <property type="entry name" value="PROTEIN_KINASE_ATP"/>
    <property type="match status" value="1"/>
</dbReference>
<sequence>MAGETPDQGEDRIINGRYRLTRTLGAGGMGRVWLAYDEELACEVAIKEIALADVPMDPSAPSQRIARARSEARHAARLRGHPHVATVHDVVMHEGLPWIVMEYVPDAVDLQAVVRRTGPLSPVQTARIGLAVLDALTAGHRIGILHRDVKPANILLASDASGDLYARVLLTDYGIALQPESREPRLTATAGILGTPGYLAPERARGEPPTPAADLFSLGATLYAAVEGRGPFDGHGDYATLTALLGEEPTSPVRAGELTPVLQGLLVKDPVRRSSPETVARGLERVLRGAQEGAPQGADGGGFGPPIGYVQSAPPGYVGGSAQGYVSRPEPGYAGSQPPEYAGGWSGGPMAGAPQTPGAPQAPNSPQTPHTPAGGPDTPGGRGGGVGHPAGPATPGGMPGAAPGSPPAASAYDMWTPPTQRRAVDPANPYAQPSPGGAGGTPYTGSNTPVSAPGSGSGGGAVPPAYPQSGATPAYASGGPGSYWSAAAPTAHGTGGPIGPGVGQAPVPPGSAGKRRMAVVALVVGVVLVIVGGAWGVASLAGGDGDGGKNSAATKKSASPSVSQGSPVPTGPVLPYGDVVGLNRPLETGDCVKAVWSGTPFESAPNLGVVDCAEDWPDGQVVAVDTATDFGDARDQGARRCESQSRAVVDALPDAAGYAVVPTKEGFGAADGGTACLVLGRHAAIGGEVGRFRDAGSNLWVGQMSVGDCWEYVEVEEGYKAPLTDCAKPHTDQVIGAVQAPVSMSFKKGSENATKLCGNKFESTWAPGSERVVYGWVADQDDWDRGFSKVVCTVSRSDNTKSTGKIPVPGSV</sequence>
<dbReference type="SUPFAM" id="SSF56112">
    <property type="entry name" value="Protein kinase-like (PK-like)"/>
    <property type="match status" value="1"/>
</dbReference>
<feature type="region of interest" description="Disordered" evidence="8">
    <location>
        <begin position="541"/>
        <end position="570"/>
    </location>
</feature>
<feature type="compositionally biased region" description="Polar residues" evidence="8">
    <location>
        <begin position="551"/>
        <end position="567"/>
    </location>
</feature>
<organism evidence="11 12">
    <name type="scientific">Streptomyces pseudovenezuelae</name>
    <dbReference type="NCBI Taxonomy" id="67350"/>
    <lineage>
        <taxon>Bacteria</taxon>
        <taxon>Bacillati</taxon>
        <taxon>Actinomycetota</taxon>
        <taxon>Actinomycetes</taxon>
        <taxon>Kitasatosporales</taxon>
        <taxon>Streptomycetaceae</taxon>
        <taxon>Streptomyces</taxon>
        <taxon>Streptomyces aurantiacus group</taxon>
    </lineage>
</organism>
<accession>A0ABT6LEB7</accession>
<evidence type="ECO:0000256" key="8">
    <source>
        <dbReference type="SAM" id="MobiDB-lite"/>
    </source>
</evidence>
<dbReference type="CDD" id="cd14014">
    <property type="entry name" value="STKc_PknB_like"/>
    <property type="match status" value="1"/>
</dbReference>
<keyword evidence="5" id="KW-0418">Kinase</keyword>
<dbReference type="Gene3D" id="3.30.200.20">
    <property type="entry name" value="Phosphorylase Kinase, domain 1"/>
    <property type="match status" value="1"/>
</dbReference>
<keyword evidence="6 7" id="KW-0067">ATP-binding</keyword>
<feature type="domain" description="Protein kinase" evidence="10">
    <location>
        <begin position="18"/>
        <end position="287"/>
    </location>
</feature>
<feature type="binding site" evidence="7">
    <location>
        <position position="47"/>
    </location>
    <ligand>
        <name>ATP</name>
        <dbReference type="ChEBI" id="CHEBI:30616"/>
    </ligand>
</feature>
<evidence type="ECO:0000256" key="3">
    <source>
        <dbReference type="ARBA" id="ARBA00022679"/>
    </source>
</evidence>
<keyword evidence="9" id="KW-0472">Membrane</keyword>
<feature type="region of interest" description="Disordered" evidence="8">
    <location>
        <begin position="321"/>
        <end position="465"/>
    </location>
</feature>
<dbReference type="RefSeq" id="WP_280875703.1">
    <property type="nucleotide sequence ID" value="NZ_JARXVH010000003.1"/>
</dbReference>
<keyword evidence="9" id="KW-0812">Transmembrane</keyword>
<name>A0ABT6LEB7_9ACTN</name>
<keyword evidence="2" id="KW-0723">Serine/threonine-protein kinase</keyword>
<evidence type="ECO:0000256" key="6">
    <source>
        <dbReference type="ARBA" id="ARBA00022840"/>
    </source>
</evidence>
<dbReference type="InterPro" id="IPR000719">
    <property type="entry name" value="Prot_kinase_dom"/>
</dbReference>
<dbReference type="PROSITE" id="PS00108">
    <property type="entry name" value="PROTEIN_KINASE_ST"/>
    <property type="match status" value="1"/>
</dbReference>
<keyword evidence="12" id="KW-1185">Reference proteome</keyword>
<dbReference type="InterPro" id="IPR011009">
    <property type="entry name" value="Kinase-like_dom_sf"/>
</dbReference>
<keyword evidence="9" id="KW-1133">Transmembrane helix</keyword>
<feature type="compositionally biased region" description="Gly residues" evidence="8">
    <location>
        <begin position="377"/>
        <end position="388"/>
    </location>
</feature>
<evidence type="ECO:0000256" key="9">
    <source>
        <dbReference type="SAM" id="Phobius"/>
    </source>
</evidence>
<dbReference type="Gene3D" id="1.10.510.10">
    <property type="entry name" value="Transferase(Phosphotransferase) domain 1"/>
    <property type="match status" value="1"/>
</dbReference>
<feature type="transmembrane region" description="Helical" evidence="9">
    <location>
        <begin position="517"/>
        <end position="541"/>
    </location>
</feature>
<dbReference type="Pfam" id="PF00069">
    <property type="entry name" value="Pkinase"/>
    <property type="match status" value="1"/>
</dbReference>
<dbReference type="PANTHER" id="PTHR43289:SF6">
    <property type="entry name" value="SERINE_THREONINE-PROTEIN KINASE NEKL-3"/>
    <property type="match status" value="1"/>
</dbReference>
<dbReference type="PROSITE" id="PS50011">
    <property type="entry name" value="PROTEIN_KINASE_DOM"/>
    <property type="match status" value="1"/>
</dbReference>
<dbReference type="Proteomes" id="UP001160499">
    <property type="component" value="Unassembled WGS sequence"/>
</dbReference>
<keyword evidence="4 7" id="KW-0547">Nucleotide-binding</keyword>
<evidence type="ECO:0000256" key="1">
    <source>
        <dbReference type="ARBA" id="ARBA00012513"/>
    </source>
</evidence>
<evidence type="ECO:0000256" key="2">
    <source>
        <dbReference type="ARBA" id="ARBA00022527"/>
    </source>
</evidence>
<evidence type="ECO:0000259" key="10">
    <source>
        <dbReference type="PROSITE" id="PS50011"/>
    </source>
</evidence>
<evidence type="ECO:0000313" key="12">
    <source>
        <dbReference type="Proteomes" id="UP001160499"/>
    </source>
</evidence>
<protein>
    <recommendedName>
        <fullName evidence="1">non-specific serine/threonine protein kinase</fullName>
        <ecNumber evidence="1">2.7.11.1</ecNumber>
    </recommendedName>
</protein>
<evidence type="ECO:0000313" key="11">
    <source>
        <dbReference type="EMBL" id="MDH6214656.1"/>
    </source>
</evidence>
<evidence type="ECO:0000256" key="4">
    <source>
        <dbReference type="ARBA" id="ARBA00022741"/>
    </source>
</evidence>
<feature type="compositionally biased region" description="Low complexity" evidence="8">
    <location>
        <begin position="351"/>
        <end position="376"/>
    </location>
</feature>
<evidence type="ECO:0000256" key="5">
    <source>
        <dbReference type="ARBA" id="ARBA00022777"/>
    </source>
</evidence>
<dbReference type="EMBL" id="JARXVH010000003">
    <property type="protein sequence ID" value="MDH6214656.1"/>
    <property type="molecule type" value="Genomic_DNA"/>
</dbReference>
<dbReference type="EC" id="2.7.11.1" evidence="1"/>
<dbReference type="SMART" id="SM00220">
    <property type="entry name" value="S_TKc"/>
    <property type="match status" value="1"/>
</dbReference>
<gene>
    <name evidence="11" type="ORF">M2283_001939</name>
</gene>